<organism evidence="2 3">
    <name type="scientific">Candidatus Tagabacteria bacterium RIFCSPLOWO2_01_FULL_39_11</name>
    <dbReference type="NCBI Taxonomy" id="1802295"/>
    <lineage>
        <taxon>Bacteria</taxon>
        <taxon>Candidatus Tagaibacteriota</taxon>
    </lineage>
</organism>
<dbReference type="GO" id="GO:0004799">
    <property type="term" value="F:thymidylate synthase activity"/>
    <property type="evidence" value="ECO:0007669"/>
    <property type="project" value="TreeGrafter"/>
</dbReference>
<dbReference type="EMBL" id="MHQZ01000012">
    <property type="protein sequence ID" value="OHA14343.1"/>
    <property type="molecule type" value="Genomic_DNA"/>
</dbReference>
<comment type="caution">
    <text evidence="2">The sequence shown here is derived from an EMBL/GenBank/DDBJ whole genome shotgun (WGS) entry which is preliminary data.</text>
</comment>
<sequence length="332" mass="38583">MESVKNNIVLEPKVYLVGKPALAKKGLADFFNDENIFFAIQNEPLTRMKFLEPKQKDWTINTDNPAEILCMTAGKICYDAYGKGNNDIEPYIKNIIESGHHSVIEHAQWNFIIKGSRIWSHEHVRHRIGIGISQRSQRYVKESDANFVLRPEIAKNPEAKKIFENLIKESQKAYDRLIEIVSEDIKEQIPDSTLRIKTVRSSSRSVMPNATETYIFWSANARALRHYIDLRANKHADQEIRKTAIQILKIMQAEAPNIFDDYEIKKTAEGFEVAITKLDRCLDRIKKQLEEQYETRNDEIKLKEQVIAEILKVIESKILQTKNIQFLKPQMK</sequence>
<dbReference type="InterPro" id="IPR036098">
    <property type="entry name" value="Thymidylate_synthase_ThyX_sf"/>
</dbReference>
<evidence type="ECO:0000256" key="1">
    <source>
        <dbReference type="NCBIfam" id="TIGR02170"/>
    </source>
</evidence>
<dbReference type="InterPro" id="IPR003669">
    <property type="entry name" value="Thymidylate_synthase_ThyX"/>
</dbReference>
<evidence type="ECO:0000313" key="2">
    <source>
        <dbReference type="EMBL" id="OHA14343.1"/>
    </source>
</evidence>
<dbReference type="Proteomes" id="UP000178302">
    <property type="component" value="Unassembled WGS sequence"/>
</dbReference>
<dbReference type="GO" id="GO:0050797">
    <property type="term" value="F:thymidylate synthase (FAD) activity"/>
    <property type="evidence" value="ECO:0007669"/>
    <property type="project" value="UniProtKB-UniRule"/>
</dbReference>
<gene>
    <name evidence="2" type="ORF">A2909_02555</name>
</gene>
<evidence type="ECO:0000313" key="3">
    <source>
        <dbReference type="Proteomes" id="UP000178302"/>
    </source>
</evidence>
<dbReference type="SUPFAM" id="SSF69796">
    <property type="entry name" value="Thymidylate synthase-complementing protein Thy1"/>
    <property type="match status" value="1"/>
</dbReference>
<dbReference type="NCBIfam" id="TIGR02170">
    <property type="entry name" value="thyX"/>
    <property type="match status" value="1"/>
</dbReference>
<protein>
    <recommendedName>
        <fullName evidence="1">FAD-dependent thymidylate synthase</fullName>
        <ecNumber evidence="1">2.1.1.148</ecNumber>
    </recommendedName>
</protein>
<name>A0A1G2LS22_9BACT</name>
<dbReference type="PROSITE" id="PS51331">
    <property type="entry name" value="THYX"/>
    <property type="match status" value="1"/>
</dbReference>
<dbReference type="AlphaFoldDB" id="A0A1G2LS22"/>
<accession>A0A1G2LS22</accession>
<dbReference type="GO" id="GO:0006231">
    <property type="term" value="P:dTMP biosynthetic process"/>
    <property type="evidence" value="ECO:0007669"/>
    <property type="project" value="UniProtKB-UniRule"/>
</dbReference>
<dbReference type="PANTHER" id="PTHR34934:SF1">
    <property type="entry name" value="FLAVIN-DEPENDENT THYMIDYLATE SYNTHASE"/>
    <property type="match status" value="1"/>
</dbReference>
<dbReference type="Pfam" id="PF02511">
    <property type="entry name" value="Thy1"/>
    <property type="match status" value="1"/>
</dbReference>
<dbReference type="EC" id="2.1.1.148" evidence="1"/>
<dbReference type="Gene3D" id="3.30.70.3180">
    <property type="match status" value="2"/>
</dbReference>
<proteinExistence type="predicted"/>
<dbReference type="Gene3D" id="6.10.140.450">
    <property type="match status" value="1"/>
</dbReference>
<dbReference type="CDD" id="cd20175">
    <property type="entry name" value="ThyX"/>
    <property type="match status" value="1"/>
</dbReference>
<dbReference type="GO" id="GO:0050660">
    <property type="term" value="F:flavin adenine dinucleotide binding"/>
    <property type="evidence" value="ECO:0007669"/>
    <property type="project" value="UniProtKB-UniRule"/>
</dbReference>
<reference evidence="2 3" key="1">
    <citation type="journal article" date="2016" name="Nat. Commun.">
        <title>Thousands of microbial genomes shed light on interconnected biogeochemical processes in an aquifer system.</title>
        <authorList>
            <person name="Anantharaman K."/>
            <person name="Brown C.T."/>
            <person name="Hug L.A."/>
            <person name="Sharon I."/>
            <person name="Castelle C.J."/>
            <person name="Probst A.J."/>
            <person name="Thomas B.C."/>
            <person name="Singh A."/>
            <person name="Wilkins M.J."/>
            <person name="Karaoz U."/>
            <person name="Brodie E.L."/>
            <person name="Williams K.H."/>
            <person name="Hubbard S.S."/>
            <person name="Banfield J.F."/>
        </authorList>
    </citation>
    <scope>NUCLEOTIDE SEQUENCE [LARGE SCALE GENOMIC DNA]</scope>
</reference>
<dbReference type="PANTHER" id="PTHR34934">
    <property type="entry name" value="FLAVIN-DEPENDENT THYMIDYLATE SYNTHASE"/>
    <property type="match status" value="1"/>
</dbReference>
<dbReference type="GO" id="GO:0070402">
    <property type="term" value="F:NADPH binding"/>
    <property type="evidence" value="ECO:0007669"/>
    <property type="project" value="TreeGrafter"/>
</dbReference>